<dbReference type="InterPro" id="IPR002641">
    <property type="entry name" value="PNPLA_dom"/>
</dbReference>
<feature type="short sequence motif" description="GXSXG" evidence="2">
    <location>
        <begin position="508"/>
        <end position="512"/>
    </location>
</feature>
<reference evidence="4 5" key="1">
    <citation type="submission" date="2019-09" db="EMBL/GenBank/DDBJ databases">
        <title>Draft genome of the ectomycorrhizal ascomycete Sphaerosporella brunnea.</title>
        <authorList>
            <consortium name="DOE Joint Genome Institute"/>
            <person name="Benucci G.M."/>
            <person name="Marozzi G."/>
            <person name="Antonielli L."/>
            <person name="Sanchez S."/>
            <person name="Marco P."/>
            <person name="Wang X."/>
            <person name="Falini L.B."/>
            <person name="Barry K."/>
            <person name="Haridas S."/>
            <person name="Lipzen A."/>
            <person name="Labutti K."/>
            <person name="Grigoriev I.V."/>
            <person name="Murat C."/>
            <person name="Martin F."/>
            <person name="Albertini E."/>
            <person name="Donnini D."/>
            <person name="Bonito G."/>
        </authorList>
    </citation>
    <scope>NUCLEOTIDE SEQUENCE [LARGE SCALE GENOMIC DNA]</scope>
    <source>
        <strain evidence="4 5">Sb_GMNB300</strain>
    </source>
</reference>
<evidence type="ECO:0000256" key="1">
    <source>
        <dbReference type="ARBA" id="ARBA00023098"/>
    </source>
</evidence>
<dbReference type="Proteomes" id="UP000326924">
    <property type="component" value="Unassembled WGS sequence"/>
</dbReference>
<dbReference type="GO" id="GO:0016740">
    <property type="term" value="F:transferase activity"/>
    <property type="evidence" value="ECO:0007669"/>
    <property type="project" value="UniProtKB-KW"/>
</dbReference>
<dbReference type="GO" id="GO:0046486">
    <property type="term" value="P:glycerolipid metabolic process"/>
    <property type="evidence" value="ECO:0007669"/>
    <property type="project" value="UniProtKB-ARBA"/>
</dbReference>
<feature type="short sequence motif" description="DGA/G" evidence="2">
    <location>
        <begin position="661"/>
        <end position="663"/>
    </location>
</feature>
<feature type="domain" description="PNPLA" evidence="3">
    <location>
        <begin position="466"/>
        <end position="674"/>
    </location>
</feature>
<keyword evidence="2" id="KW-0442">Lipid degradation</keyword>
<dbReference type="InParanoid" id="A0A5J5EJS5"/>
<dbReference type="InterPro" id="IPR016035">
    <property type="entry name" value="Acyl_Trfase/lysoPLipase"/>
</dbReference>
<feature type="short sequence motif" description="GXGXXG" evidence="2">
    <location>
        <begin position="470"/>
        <end position="475"/>
    </location>
</feature>
<accession>A0A5J5EJS5</accession>
<sequence length="794" mass="87931">MDCKHSDWLHVVAPSTLQDFNRLQALITCGAFPDPEHQAPSMITFVGGTAKTRALNKLLGRKHERCGTRADVAVHVYPGTHSTSSPTLIADFALSPRAPVVPAFSGTPCHEIITRPLAVPDTGAKKLKEIVLSKLFGPFTDILCIFMSDFGGLENIVTLLATWIAQNTLDRANPRFYPQLMLLMEKPAVPAHRDSITAQILRELLASKHLDPSTCFSRLDVLCMPSFTRGSLVKYLFPILDDTRSARRQVQALFSMTHFATLFKYACDNMSKSMEPLNFISASRLQNPVPASFGSHIYRFFSSFTSSIAIYKCAVPLVASSLVLDAAPPGMHLYDSRMVFQTLYKEQCKIAMYRFLPQEAPRLLGELELNFIKMMKHIGESQISSAANHGQLLEIHRPTIKQFRTRRPDKGLVCGHLLCETCIQIFGRSRADEPHTFYVDNCIICGADTQCFMVRLKPPSAGIRILSVDGGGVRGVIPLQALQELESAIGNRIGYTIPIQENFDLAFGTSSGGLIILGLFLNGWSVSHCLKQFLSLAKNAFHPRKLFVPFMRKLADIIVAFITDSRYNARGLESVLQETFGESRSMLDWSTKQYSTKIAVTATTVNGTLPCLFSNYGSSDQARAIDCGYTVEGPKEGGRGILVWEAFYPPKCVPSLGIFQDGGLKHNNPSGIAIWESKFLWPQSAENNLDIIVSMGTGTASGSTGSDTGTGETLRRFIPRLYHSFISSLDGQKIWTELYNHMPGSASDKYFRFNVHFDGKEPEIDDLDAMFKLKDGNFPNSNLLVNKETESEVA</sequence>
<dbReference type="Pfam" id="PF01734">
    <property type="entry name" value="Patatin"/>
    <property type="match status" value="1"/>
</dbReference>
<dbReference type="EMBL" id="VXIS01000272">
    <property type="protein sequence ID" value="KAA8895327.1"/>
    <property type="molecule type" value="Genomic_DNA"/>
</dbReference>
<keyword evidence="4" id="KW-0808">Transferase</keyword>
<evidence type="ECO:0000313" key="5">
    <source>
        <dbReference type="Proteomes" id="UP000326924"/>
    </source>
</evidence>
<dbReference type="OrthoDB" id="194358at2759"/>
<protein>
    <submittedName>
        <fullName evidence="4">Acyl transferase/acyl hydrolase/lysophospholipase</fullName>
    </submittedName>
</protein>
<gene>
    <name evidence="4" type="ORF">FN846DRAFT_997143</name>
</gene>
<dbReference type="PANTHER" id="PTHR24185:SF8">
    <property type="entry name" value="PNPLA DOMAIN-CONTAINING PROTEIN"/>
    <property type="match status" value="1"/>
</dbReference>
<dbReference type="CDD" id="cd07199">
    <property type="entry name" value="Pat17_PNPLA8_PNPLA9_like"/>
    <property type="match status" value="1"/>
</dbReference>
<keyword evidence="1 2" id="KW-0443">Lipid metabolism</keyword>
<organism evidence="4 5">
    <name type="scientific">Sphaerosporella brunnea</name>
    <dbReference type="NCBI Taxonomy" id="1250544"/>
    <lineage>
        <taxon>Eukaryota</taxon>
        <taxon>Fungi</taxon>
        <taxon>Dikarya</taxon>
        <taxon>Ascomycota</taxon>
        <taxon>Pezizomycotina</taxon>
        <taxon>Pezizomycetes</taxon>
        <taxon>Pezizales</taxon>
        <taxon>Pyronemataceae</taxon>
        <taxon>Sphaerosporella</taxon>
    </lineage>
</organism>
<keyword evidence="2 4" id="KW-0378">Hydrolase</keyword>
<feature type="active site" description="Nucleophile" evidence="2">
    <location>
        <position position="510"/>
    </location>
</feature>
<keyword evidence="5" id="KW-1185">Reference proteome</keyword>
<dbReference type="GO" id="GO:0019369">
    <property type="term" value="P:arachidonate metabolic process"/>
    <property type="evidence" value="ECO:0007669"/>
    <property type="project" value="TreeGrafter"/>
</dbReference>
<dbReference type="GO" id="GO:0016042">
    <property type="term" value="P:lipid catabolic process"/>
    <property type="evidence" value="ECO:0007669"/>
    <property type="project" value="UniProtKB-UniRule"/>
</dbReference>
<dbReference type="Gene3D" id="3.40.1090.10">
    <property type="entry name" value="Cytosolic phospholipase A2 catalytic domain"/>
    <property type="match status" value="1"/>
</dbReference>
<dbReference type="GO" id="GO:0016020">
    <property type="term" value="C:membrane"/>
    <property type="evidence" value="ECO:0007669"/>
    <property type="project" value="TreeGrafter"/>
</dbReference>
<dbReference type="PROSITE" id="PS51635">
    <property type="entry name" value="PNPLA"/>
    <property type="match status" value="1"/>
</dbReference>
<dbReference type="AlphaFoldDB" id="A0A5J5EJS5"/>
<dbReference type="SUPFAM" id="SSF52151">
    <property type="entry name" value="FabD/lysophospholipase-like"/>
    <property type="match status" value="1"/>
</dbReference>
<dbReference type="GO" id="GO:0047499">
    <property type="term" value="F:calcium-independent phospholipase A2 activity"/>
    <property type="evidence" value="ECO:0007669"/>
    <property type="project" value="TreeGrafter"/>
</dbReference>
<evidence type="ECO:0000256" key="2">
    <source>
        <dbReference type="PROSITE-ProRule" id="PRU01161"/>
    </source>
</evidence>
<evidence type="ECO:0000313" key="4">
    <source>
        <dbReference type="EMBL" id="KAA8895327.1"/>
    </source>
</evidence>
<feature type="active site" description="Proton acceptor" evidence="2">
    <location>
        <position position="661"/>
    </location>
</feature>
<evidence type="ECO:0000259" key="3">
    <source>
        <dbReference type="PROSITE" id="PS51635"/>
    </source>
</evidence>
<dbReference type="PANTHER" id="PTHR24185">
    <property type="entry name" value="CALCIUM-INDEPENDENT PHOSPHOLIPASE A2-GAMMA"/>
    <property type="match status" value="1"/>
</dbReference>
<comment type="caution">
    <text evidence="4">The sequence shown here is derived from an EMBL/GenBank/DDBJ whole genome shotgun (WGS) entry which is preliminary data.</text>
</comment>
<proteinExistence type="predicted"/>
<name>A0A5J5EJS5_9PEZI</name>